<evidence type="ECO:0000256" key="3">
    <source>
        <dbReference type="SAM" id="MobiDB-lite"/>
    </source>
</evidence>
<dbReference type="RefSeq" id="WP_265419734.1">
    <property type="nucleotide sequence ID" value="NZ_CP093443.1"/>
</dbReference>
<dbReference type="Pfam" id="PF00583">
    <property type="entry name" value="Acetyltransf_1"/>
    <property type="match status" value="2"/>
</dbReference>
<protein>
    <submittedName>
        <fullName evidence="5">GNAT family N-acetyltransferase</fullName>
    </submittedName>
</protein>
<evidence type="ECO:0000256" key="1">
    <source>
        <dbReference type="ARBA" id="ARBA00022679"/>
    </source>
</evidence>
<gene>
    <name evidence="5" type="ORF">L1F31_05890</name>
</gene>
<dbReference type="PANTHER" id="PTHR43877">
    <property type="entry name" value="AMINOALKYLPHOSPHONATE N-ACETYLTRANSFERASE-RELATED-RELATED"/>
    <property type="match status" value="1"/>
</dbReference>
<dbReference type="Gene3D" id="3.40.630.30">
    <property type="match status" value="1"/>
</dbReference>
<dbReference type="Proteomes" id="UP001064879">
    <property type="component" value="Chromosome"/>
</dbReference>
<accession>A0ABY5SS81</accession>
<feature type="region of interest" description="Disordered" evidence="3">
    <location>
        <begin position="127"/>
        <end position="150"/>
    </location>
</feature>
<evidence type="ECO:0000259" key="4">
    <source>
        <dbReference type="PROSITE" id="PS51186"/>
    </source>
</evidence>
<dbReference type="SUPFAM" id="SSF55729">
    <property type="entry name" value="Acyl-CoA N-acyltransferases (Nat)"/>
    <property type="match status" value="2"/>
</dbReference>
<reference evidence="5" key="1">
    <citation type="submission" date="2022-03" db="EMBL/GenBank/DDBJ databases">
        <title>Brevibacterium spongiae sp. nov., isolated from marine sponge.</title>
        <authorList>
            <person name="Li Z."/>
            <person name="Zhang M."/>
        </authorList>
    </citation>
    <scope>NUCLEOTIDE SEQUENCE</scope>
    <source>
        <strain evidence="5">WHS-Z9</strain>
    </source>
</reference>
<keyword evidence="2" id="KW-0012">Acyltransferase</keyword>
<keyword evidence="1" id="KW-0808">Transferase</keyword>
<dbReference type="InterPro" id="IPR050832">
    <property type="entry name" value="Bact_Acetyltransf"/>
</dbReference>
<dbReference type="InterPro" id="IPR000182">
    <property type="entry name" value="GNAT_dom"/>
</dbReference>
<dbReference type="CDD" id="cd04301">
    <property type="entry name" value="NAT_SF"/>
    <property type="match status" value="1"/>
</dbReference>
<dbReference type="EMBL" id="CP093443">
    <property type="protein sequence ID" value="UVI37180.1"/>
    <property type="molecule type" value="Genomic_DNA"/>
</dbReference>
<name>A0ABY5SS81_9MICO</name>
<proteinExistence type="predicted"/>
<keyword evidence="6" id="KW-1185">Reference proteome</keyword>
<feature type="domain" description="N-acetyltransferase" evidence="4">
    <location>
        <begin position="14"/>
        <end position="163"/>
    </location>
</feature>
<evidence type="ECO:0000313" key="6">
    <source>
        <dbReference type="Proteomes" id="UP001064879"/>
    </source>
</evidence>
<evidence type="ECO:0000256" key="2">
    <source>
        <dbReference type="ARBA" id="ARBA00023315"/>
    </source>
</evidence>
<sequence length="363" mass="39786">MEITHIPAGSRGAADIDEILAEVIDFDALINRASGLGSDFDPLPAEVRGQLLDPGEYTTTETWIARRGGTIVAKGIAWLSLRDNLDVAEIWCAVDPRHRRRGLGSRLLEHMEDSLRDRGRTRLTSFCDIPPSARDAEPRGGHIAADSGSGSLPTDLPEVSFLTSHGFAFKQLERCSVAQTGTAASMIAGELAPGYSIETWHGPTPSDRRKQIALLHQRMSTDAPGSAEFGTEEAWDAARVRALDEQRAAKGERMHTALALRGESAAGFTEIAHFDDRPEIGWQGATLVAADHRGHGLGAALKIANHRSLTESSGVERVYTWNAVENRWMLAINDRAGFATWAWVGLWTKSLHWERLARLDRML</sequence>
<evidence type="ECO:0000313" key="5">
    <source>
        <dbReference type="EMBL" id="UVI37180.1"/>
    </source>
</evidence>
<organism evidence="5 6">
    <name type="scientific">Brevibacterium spongiae</name>
    <dbReference type="NCBI Taxonomy" id="2909672"/>
    <lineage>
        <taxon>Bacteria</taxon>
        <taxon>Bacillati</taxon>
        <taxon>Actinomycetota</taxon>
        <taxon>Actinomycetes</taxon>
        <taxon>Micrococcales</taxon>
        <taxon>Brevibacteriaceae</taxon>
        <taxon>Brevibacterium</taxon>
    </lineage>
</organism>
<dbReference type="InterPro" id="IPR016181">
    <property type="entry name" value="Acyl_CoA_acyltransferase"/>
</dbReference>
<dbReference type="PROSITE" id="PS51186">
    <property type="entry name" value="GNAT"/>
    <property type="match status" value="1"/>
</dbReference>